<protein>
    <submittedName>
        <fullName evidence="2">Uncharacterized protein</fullName>
    </submittedName>
</protein>
<feature type="region of interest" description="Disordered" evidence="1">
    <location>
        <begin position="26"/>
        <end position="102"/>
    </location>
</feature>
<dbReference type="Proteomes" id="UP001497516">
    <property type="component" value="Chromosome 4"/>
</dbReference>
<evidence type="ECO:0000313" key="2">
    <source>
        <dbReference type="EMBL" id="CAL1382280.1"/>
    </source>
</evidence>
<evidence type="ECO:0000313" key="3">
    <source>
        <dbReference type="Proteomes" id="UP001497516"/>
    </source>
</evidence>
<name>A0AAV2E9V2_9ROSI</name>
<feature type="compositionally biased region" description="Low complexity" evidence="1">
    <location>
        <begin position="85"/>
        <end position="102"/>
    </location>
</feature>
<dbReference type="EMBL" id="OZ034817">
    <property type="protein sequence ID" value="CAL1382280.1"/>
    <property type="molecule type" value="Genomic_DNA"/>
</dbReference>
<evidence type="ECO:0000256" key="1">
    <source>
        <dbReference type="SAM" id="MobiDB-lite"/>
    </source>
</evidence>
<keyword evidence="3" id="KW-1185">Reference proteome</keyword>
<accession>A0AAV2E9V2</accession>
<gene>
    <name evidence="2" type="ORF">LTRI10_LOCUS23612</name>
</gene>
<sequence>MEKNGGGDDSSSANAKRRQQIWIQISPHFIGRSMGSDEKAHRHSRYQGACRDKRPTTAGPISKSPPPVVVAEIVQPGSHRRRFSRSSSHPPAPALASHQHQF</sequence>
<proteinExistence type="predicted"/>
<feature type="region of interest" description="Disordered" evidence="1">
    <location>
        <begin position="1"/>
        <end position="20"/>
    </location>
</feature>
<dbReference type="AlphaFoldDB" id="A0AAV2E9V2"/>
<reference evidence="2 3" key="1">
    <citation type="submission" date="2024-04" db="EMBL/GenBank/DDBJ databases">
        <authorList>
            <person name="Fracassetti M."/>
        </authorList>
    </citation>
    <scope>NUCLEOTIDE SEQUENCE [LARGE SCALE GENOMIC DNA]</scope>
</reference>
<organism evidence="2 3">
    <name type="scientific">Linum trigynum</name>
    <dbReference type="NCBI Taxonomy" id="586398"/>
    <lineage>
        <taxon>Eukaryota</taxon>
        <taxon>Viridiplantae</taxon>
        <taxon>Streptophyta</taxon>
        <taxon>Embryophyta</taxon>
        <taxon>Tracheophyta</taxon>
        <taxon>Spermatophyta</taxon>
        <taxon>Magnoliopsida</taxon>
        <taxon>eudicotyledons</taxon>
        <taxon>Gunneridae</taxon>
        <taxon>Pentapetalae</taxon>
        <taxon>rosids</taxon>
        <taxon>fabids</taxon>
        <taxon>Malpighiales</taxon>
        <taxon>Linaceae</taxon>
        <taxon>Linum</taxon>
    </lineage>
</organism>